<name>W6JWD8_9MICO</name>
<dbReference type="PANTHER" id="PTHR12526:SF640">
    <property type="entry name" value="COLANIC ACID BIOSYNTHESIS GLYCOSYLTRANSFERASE WCAL-RELATED"/>
    <property type="match status" value="1"/>
</dbReference>
<evidence type="ECO:0000256" key="1">
    <source>
        <dbReference type="ARBA" id="ARBA00009481"/>
    </source>
</evidence>
<dbReference type="Gene3D" id="3.40.50.2000">
    <property type="entry name" value="Glycogen Phosphorylase B"/>
    <property type="match status" value="3"/>
</dbReference>
<feature type="domain" description="Glycosyl transferase family 1" evidence="4">
    <location>
        <begin position="211"/>
        <end position="351"/>
    </location>
</feature>
<evidence type="ECO:0000256" key="2">
    <source>
        <dbReference type="ARBA" id="ARBA00022676"/>
    </source>
</evidence>
<reference evidence="5 6" key="1">
    <citation type="journal article" date="2013" name="ISME J.">
        <title>A metabolic model for members of the genus Tetrasphaera involved in enhanced biological phosphorus removal.</title>
        <authorList>
            <person name="Kristiansen R."/>
            <person name="Nguyen H.T.T."/>
            <person name="Saunders A.M."/>
            <person name="Nielsen J.L."/>
            <person name="Wimmer R."/>
            <person name="Le V.Q."/>
            <person name="McIlroy S.J."/>
            <person name="Petrovski S."/>
            <person name="Seviour R.J."/>
            <person name="Calteau A."/>
            <person name="Nielsen K.L."/>
            <person name="Nielsen P.H."/>
        </authorList>
    </citation>
    <scope>NUCLEOTIDE SEQUENCE [LARGE SCALE GENOMIC DNA]</scope>
    <source>
        <strain evidence="5 6">Ben110</strain>
    </source>
</reference>
<proteinExistence type="inferred from homology"/>
<sequence>MKPGIAPGSQGHTHSTRGQWIVFSHYFAPAFRAGGPVRSLEAMIAKTHNKDLVRVVTSSYDLGERTPLDVPTNTWTEHTGIVATYKTSAMKVLQEVWRSRQAEPRLVYLNSLFDPVYTLIPLCARRLGIWRQAVFLLAPRGELEDGALAIKAQRKRIYIFVLKHLGMLKGIRWHATTPQEARNIQRHINGASVDLKPNDTLLNIEAPNLVRRPGPPRVAFVGRLSPVKGLDRLLLAVAAITEPIEVNIYGGYRNDEKPYVTRCEQLARSCPRHVSIRFHGSIPPNEVRKCLADSDLLALPTASENFGHAIVEALAASCPVMLARTTPWSSAAAATDTLLEDLSPDTWTRALNEYARRDVEQMTADRVKAHWAYSNWRRAQLEQGSLLDTVMDTSNPQETKRVALVTQGFSTAGGVQTVARWMLRQMHDCGYAVTVFDLANSASDPQSRSALDPRTWKTSLRPVPSTEADVHSVGSNLREIEFFRYLPRSALTEALKGFDLIQVVAGGPALACATITAGRPTFLQMATTVKWERAEILASRRGLHRLWGTVMTGLVTPLETLALRRSKAVFVENREALEHVRKVAPVVPVVLAPPGIDVISISGDLPTRASSGPIVALGRLGEPRKGYPRLIRAYARLRELCPDAPDLTIVGRGNPAELLAEIDSLGLSKHVRVLADLTNADVYSLLRSSSVFWQASYEEGLGIAVIEAMACGLPTVVTRTAGTEMTVVDGVTGFLIDQPDDVMVEQMAKRTAEILQGGGMEMSKRARQRALDHFSAKATFAPFAECYAQLWA</sequence>
<keyword evidence="2" id="KW-0328">Glycosyltransferase</keyword>
<feature type="domain" description="Glycosyl transferase family 1" evidence="4">
    <location>
        <begin position="615"/>
        <end position="770"/>
    </location>
</feature>
<comment type="caution">
    <text evidence="5">The sequence shown here is derived from an EMBL/GenBank/DDBJ whole genome shotgun (WGS) entry which is preliminary data.</text>
</comment>
<dbReference type="PANTHER" id="PTHR12526">
    <property type="entry name" value="GLYCOSYLTRANSFERASE"/>
    <property type="match status" value="1"/>
</dbReference>
<evidence type="ECO:0000256" key="3">
    <source>
        <dbReference type="ARBA" id="ARBA00022679"/>
    </source>
</evidence>
<dbReference type="Proteomes" id="UP000035763">
    <property type="component" value="Unassembled WGS sequence"/>
</dbReference>
<protein>
    <submittedName>
        <fullName evidence="5">Glycosyl transferase group 1 (Modular protein)</fullName>
    </submittedName>
</protein>
<gene>
    <name evidence="5" type="ORF">BN11_230022</name>
</gene>
<dbReference type="InterPro" id="IPR001296">
    <property type="entry name" value="Glyco_trans_1"/>
</dbReference>
<dbReference type="STRING" id="1193182.BN11_230022"/>
<dbReference type="EMBL" id="CAJA01000146">
    <property type="protein sequence ID" value="CCH73066.1"/>
    <property type="molecule type" value="Genomic_DNA"/>
</dbReference>
<dbReference type="SUPFAM" id="SSF53756">
    <property type="entry name" value="UDP-Glycosyltransferase/glycogen phosphorylase"/>
    <property type="match status" value="2"/>
</dbReference>
<accession>W6JWD8</accession>
<keyword evidence="3 5" id="KW-0808">Transferase</keyword>
<comment type="similarity">
    <text evidence="1">Belongs to the glycosyltransferase group 1 family. Glycosyltransferase 4 subfamily.</text>
</comment>
<dbReference type="AlphaFoldDB" id="W6JWD8"/>
<organism evidence="5 6">
    <name type="scientific">Nostocoides australiense Ben110</name>
    <dbReference type="NCBI Taxonomy" id="1193182"/>
    <lineage>
        <taxon>Bacteria</taxon>
        <taxon>Bacillati</taxon>
        <taxon>Actinomycetota</taxon>
        <taxon>Actinomycetes</taxon>
        <taxon>Micrococcales</taxon>
        <taxon>Intrasporangiaceae</taxon>
        <taxon>Nostocoides</taxon>
    </lineage>
</organism>
<keyword evidence="6" id="KW-1185">Reference proteome</keyword>
<evidence type="ECO:0000313" key="6">
    <source>
        <dbReference type="Proteomes" id="UP000035763"/>
    </source>
</evidence>
<evidence type="ECO:0000313" key="5">
    <source>
        <dbReference type="EMBL" id="CCH73066.1"/>
    </source>
</evidence>
<evidence type="ECO:0000259" key="4">
    <source>
        <dbReference type="Pfam" id="PF00534"/>
    </source>
</evidence>
<dbReference type="Pfam" id="PF00534">
    <property type="entry name" value="Glycos_transf_1"/>
    <property type="match status" value="2"/>
</dbReference>
<dbReference type="CDD" id="cd03801">
    <property type="entry name" value="GT4_PimA-like"/>
    <property type="match status" value="2"/>
</dbReference>
<dbReference type="GO" id="GO:0016757">
    <property type="term" value="F:glycosyltransferase activity"/>
    <property type="evidence" value="ECO:0007669"/>
    <property type="project" value="UniProtKB-KW"/>
</dbReference>